<feature type="chain" id="PRO_5045870076" evidence="1">
    <location>
        <begin position="19"/>
        <end position="174"/>
    </location>
</feature>
<reference evidence="4" key="1">
    <citation type="journal article" date="2019" name="Int. J. Syst. Evol. Microbiol.">
        <title>The Global Catalogue of Microorganisms (GCM) 10K type strain sequencing project: providing services to taxonomists for standard genome sequencing and annotation.</title>
        <authorList>
            <consortium name="The Broad Institute Genomics Platform"/>
            <consortium name="The Broad Institute Genome Sequencing Center for Infectious Disease"/>
            <person name="Wu L."/>
            <person name="Ma J."/>
        </authorList>
    </citation>
    <scope>NUCLEOTIDE SEQUENCE [LARGE SCALE GENOMIC DNA]</scope>
    <source>
        <strain evidence="4">JCM 17925</strain>
    </source>
</reference>
<name>A0ABP8KF11_9BACT</name>
<dbReference type="Pfam" id="PF07452">
    <property type="entry name" value="CHRD"/>
    <property type="match status" value="1"/>
</dbReference>
<keyword evidence="1" id="KW-0732">Signal</keyword>
<feature type="signal peptide" evidence="1">
    <location>
        <begin position="1"/>
        <end position="18"/>
    </location>
</feature>
<dbReference type="PROSITE" id="PS51257">
    <property type="entry name" value="PROKAR_LIPOPROTEIN"/>
    <property type="match status" value="1"/>
</dbReference>
<organism evidence="3 4">
    <name type="scientific">Nibrella viscosa</name>
    <dbReference type="NCBI Taxonomy" id="1084524"/>
    <lineage>
        <taxon>Bacteria</taxon>
        <taxon>Pseudomonadati</taxon>
        <taxon>Bacteroidota</taxon>
        <taxon>Cytophagia</taxon>
        <taxon>Cytophagales</taxon>
        <taxon>Spirosomataceae</taxon>
        <taxon>Nibrella</taxon>
    </lineage>
</organism>
<dbReference type="EMBL" id="BAABHB010000004">
    <property type="protein sequence ID" value="GAA4405766.1"/>
    <property type="molecule type" value="Genomic_DNA"/>
</dbReference>
<accession>A0ABP8KF11</accession>
<protein>
    <submittedName>
        <fullName evidence="3">CHRD domain-containing protein</fullName>
    </submittedName>
</protein>
<evidence type="ECO:0000313" key="4">
    <source>
        <dbReference type="Proteomes" id="UP001500936"/>
    </source>
</evidence>
<evidence type="ECO:0000259" key="2">
    <source>
        <dbReference type="PROSITE" id="PS50933"/>
    </source>
</evidence>
<dbReference type="InterPro" id="IPR010895">
    <property type="entry name" value="CHRD"/>
</dbReference>
<gene>
    <name evidence="3" type="ORF">GCM10023187_24510</name>
</gene>
<dbReference type="Proteomes" id="UP001500936">
    <property type="component" value="Unassembled WGS sequence"/>
</dbReference>
<dbReference type="PROSITE" id="PS50933">
    <property type="entry name" value="CHRD"/>
    <property type="match status" value="1"/>
</dbReference>
<comment type="caution">
    <text evidence="3">The sequence shown here is derived from an EMBL/GenBank/DDBJ whole genome shotgun (WGS) entry which is preliminary data.</text>
</comment>
<proteinExistence type="predicted"/>
<evidence type="ECO:0000256" key="1">
    <source>
        <dbReference type="SAM" id="SignalP"/>
    </source>
</evidence>
<feature type="domain" description="CHRD" evidence="2">
    <location>
        <begin position="40"/>
        <end position="174"/>
    </location>
</feature>
<evidence type="ECO:0000313" key="3">
    <source>
        <dbReference type="EMBL" id="GAA4405766.1"/>
    </source>
</evidence>
<dbReference type="RefSeq" id="WP_345267447.1">
    <property type="nucleotide sequence ID" value="NZ_BAABHB010000004.1"/>
</dbReference>
<keyword evidence="4" id="KW-1185">Reference proteome</keyword>
<dbReference type="SMART" id="SM00754">
    <property type="entry name" value="CHRD"/>
    <property type="match status" value="1"/>
</dbReference>
<sequence length="174" mass="18118">MKAGVLLLSFALSTALFTSCQQPSATPDSGSPAASARKGVQDNFTAHLTAAQEVRTPPVESKAQGQGLLRFSKDGTEVYFKLIVSNLTDITMAHLHKAVAGQNGGVVVDLIMMPGIPGKSNGVIAEGTFTAASLKGALAGMTLESLRTALQNGEIYFNVHTKAYPGGEVRGQVE</sequence>